<dbReference type="Gene3D" id="3.90.320.10">
    <property type="match status" value="1"/>
</dbReference>
<feature type="domain" description="PD-(D/E)XK endonuclease-like" evidence="1">
    <location>
        <begin position="701"/>
        <end position="966"/>
    </location>
</feature>
<evidence type="ECO:0000313" key="2">
    <source>
        <dbReference type="EMBL" id="TWT98832.1"/>
    </source>
</evidence>
<gene>
    <name evidence="2" type="primary">rexB</name>
    <name evidence="2" type="ORF">Pla100_19980</name>
</gene>
<dbReference type="EMBL" id="SJPM01000003">
    <property type="protein sequence ID" value="TWT98832.1"/>
    <property type="molecule type" value="Genomic_DNA"/>
</dbReference>
<dbReference type="SUPFAM" id="SSF52540">
    <property type="entry name" value="P-loop containing nucleoside triphosphate hydrolases"/>
    <property type="match status" value="1"/>
</dbReference>
<dbReference type="GO" id="GO:0016787">
    <property type="term" value="F:hydrolase activity"/>
    <property type="evidence" value="ECO:0007669"/>
    <property type="project" value="UniProtKB-KW"/>
</dbReference>
<protein>
    <submittedName>
        <fullName evidence="2">ATP-dependent helicase/deoxyribonuclease subunit B</fullName>
        <ecNumber evidence="2">3.6.4.12</ecNumber>
    </submittedName>
</protein>
<keyword evidence="2" id="KW-0378">Hydrolase</keyword>
<keyword evidence="2" id="KW-0067">ATP-binding</keyword>
<keyword evidence="3" id="KW-1185">Reference proteome</keyword>
<dbReference type="Pfam" id="PF12705">
    <property type="entry name" value="PDDEXK_1"/>
    <property type="match status" value="1"/>
</dbReference>
<dbReference type="InterPro" id="IPR011604">
    <property type="entry name" value="PDDEXK-like_dom_sf"/>
</dbReference>
<dbReference type="EC" id="3.6.4.12" evidence="2"/>
<name>A0A5C6AFL8_9BACT</name>
<dbReference type="GO" id="GO:0003678">
    <property type="term" value="F:DNA helicase activity"/>
    <property type="evidence" value="ECO:0007669"/>
    <property type="project" value="UniProtKB-EC"/>
</dbReference>
<evidence type="ECO:0000259" key="1">
    <source>
        <dbReference type="Pfam" id="PF12705"/>
    </source>
</evidence>
<dbReference type="InterPro" id="IPR027417">
    <property type="entry name" value="P-loop_NTPase"/>
</dbReference>
<dbReference type="Proteomes" id="UP000316213">
    <property type="component" value="Unassembled WGS sequence"/>
</dbReference>
<accession>A0A5C6AFL8</accession>
<evidence type="ECO:0000313" key="3">
    <source>
        <dbReference type="Proteomes" id="UP000316213"/>
    </source>
</evidence>
<keyword evidence="2" id="KW-0547">Nucleotide-binding</keyword>
<reference evidence="2 3" key="1">
    <citation type="submission" date="2019-02" db="EMBL/GenBank/DDBJ databases">
        <title>Deep-cultivation of Planctomycetes and their phenomic and genomic characterization uncovers novel biology.</title>
        <authorList>
            <person name="Wiegand S."/>
            <person name="Jogler M."/>
            <person name="Boedeker C."/>
            <person name="Pinto D."/>
            <person name="Vollmers J."/>
            <person name="Rivas-Marin E."/>
            <person name="Kohn T."/>
            <person name="Peeters S.H."/>
            <person name="Heuer A."/>
            <person name="Rast P."/>
            <person name="Oberbeckmann S."/>
            <person name="Bunk B."/>
            <person name="Jeske O."/>
            <person name="Meyerdierks A."/>
            <person name="Storesund J.E."/>
            <person name="Kallscheuer N."/>
            <person name="Luecker S."/>
            <person name="Lage O.M."/>
            <person name="Pohl T."/>
            <person name="Merkel B.J."/>
            <person name="Hornburger P."/>
            <person name="Mueller R.-W."/>
            <person name="Bruemmer F."/>
            <person name="Labrenz M."/>
            <person name="Spormann A.M."/>
            <person name="Op Den Camp H."/>
            <person name="Overmann J."/>
            <person name="Amann R."/>
            <person name="Jetten M.S.M."/>
            <person name="Mascher T."/>
            <person name="Medema M.H."/>
            <person name="Devos D.P."/>
            <person name="Kaster A.-K."/>
            <person name="Ovreas L."/>
            <person name="Rohde M."/>
            <person name="Galperin M.Y."/>
            <person name="Jogler C."/>
        </authorList>
    </citation>
    <scope>NUCLEOTIDE SEQUENCE [LARGE SCALE GENOMIC DNA]</scope>
    <source>
        <strain evidence="2 3">Pla100</strain>
    </source>
</reference>
<dbReference type="InterPro" id="IPR038726">
    <property type="entry name" value="PDDEXK_AddAB-type"/>
</dbReference>
<organism evidence="2 3">
    <name type="scientific">Neorhodopirellula pilleata</name>
    <dbReference type="NCBI Taxonomy" id="2714738"/>
    <lineage>
        <taxon>Bacteria</taxon>
        <taxon>Pseudomonadati</taxon>
        <taxon>Planctomycetota</taxon>
        <taxon>Planctomycetia</taxon>
        <taxon>Pirellulales</taxon>
        <taxon>Pirellulaceae</taxon>
        <taxon>Neorhodopirellula</taxon>
    </lineage>
</organism>
<sequence length="997" mass="111140">METRTKKSYSKRRPPVVERVFCGWSEPLLSHAAEWLLRYRPASPSTDQPLFDGIDTGESDGVDASAGAVDLSGFDVVLPSSRAVDRLREKLVTIASESNQAYLPPRFYLVGRLPSLLYRRPAEWATDFEQTLAWARVLANSDPERLQTLVPTPPDADATAGWLDLAATARRLQSSLAAENVSFHQVLRRTEGTAERNRWELLVEAQANYLAELDNAERCDPNLAAMQAITEKRCRALRPIVLIGTADLSELVKAMMRDVKMPVTSLVAAPDEESHRFDEFGCLIPDAWKDHVLPISDDQLIAADSVDDQSQAVTEMLADYGTDHSTDQITIGVTDESQVAPIENRCRLLGVATYRHLGYTASQTAIGRLMDLVVAYQNRRTWRSLAALVRHADVYQMIDREFAKNAEDGNHHVDWLTRLDQLLSEAFPQSVDADLPGERKESGSADQVLGIVEAWLTPLNQKRRRIGKWSRILADVLQALYQDVPVCADETGATRTRLATKATCELLHQYEKLSTKLDTPVDSLTALEMLATRIAVVPLPGDPSPDKVNILGWLDLTLDDAPALVVCGLNHPFVPEAASGDPFLPASLQSKLSQRNNERRYARDVHAMHQMLTTRSAVHFIVGKRSADESPTPPSRLLAAAIADDAARRVCRLLTTSRPRIEVVSGDAIDVAGSATTTVSPLPGYFNSPPPPEPGRTVDVLSVTAFSAYLACPYRFYLRHVLKLRPLDDAALELAANQFGDLVHGALENFGDGPDKDEPDPDKIAKALIENLHRYAKKHYGDNTQAAIAIQVRQAERRLKVVAQRQAERIAQGWRIHAVEDSVDELDYDRKKKKPKKPTGILLDGKFTGLRGRFDRIDHHPETGRWAILDYKTHGHSPEKKHLKTAPDGSTRWIDLQLPLYRRFIPDLGISADPQDVELGYFNVAEKDTETKINLASFTESQFEAADELIHWCVRQIRECRFEPNPDGVQYDDYDMMFNDAGYGGSVVPDEEMEVMS</sequence>
<comment type="caution">
    <text evidence="2">The sequence shown here is derived from an EMBL/GenBank/DDBJ whole genome shotgun (WGS) entry which is preliminary data.</text>
</comment>
<keyword evidence="2" id="KW-0347">Helicase</keyword>
<dbReference type="AlphaFoldDB" id="A0A5C6AFL8"/>
<proteinExistence type="predicted"/>